<sequence>MGEAREMLSLTQEWVREAGTKIRAFLAVGTVRFETKSRKNDLVTEMDRETERFLVEKIMTHFPEHRIMGEEGITERPERFDGYVWFIDPIDGTSNFVTQGCDFVISIALYHGREGILAIVYDVMRDEMIYTVRGEGVYLNGHQCPSLAADDRALIDSLVAVEFIFRSETSDEYMSKIMELGPHIRGFRVFGATALAMAKVAVGRVQAFVTAGTNPWDFAAGKMLIEAAGGRVSDLRGECLVLEERCPVLASVPSIYGELRDWIAK</sequence>
<accession>A0ABW2RKW9</accession>
<keyword evidence="5" id="KW-1185">Reference proteome</keyword>
<dbReference type="PANTHER" id="PTHR20854">
    <property type="entry name" value="INOSITOL MONOPHOSPHATASE"/>
    <property type="match status" value="1"/>
</dbReference>
<proteinExistence type="predicted"/>
<dbReference type="InterPro" id="IPR000760">
    <property type="entry name" value="Inositol_monophosphatase-like"/>
</dbReference>
<organism evidence="4 5">
    <name type="scientific">Laceyella putida</name>
    <dbReference type="NCBI Taxonomy" id="110101"/>
    <lineage>
        <taxon>Bacteria</taxon>
        <taxon>Bacillati</taxon>
        <taxon>Bacillota</taxon>
        <taxon>Bacilli</taxon>
        <taxon>Bacillales</taxon>
        <taxon>Thermoactinomycetaceae</taxon>
        <taxon>Laceyella</taxon>
    </lineage>
</organism>
<dbReference type="RefSeq" id="WP_379864966.1">
    <property type="nucleotide sequence ID" value="NZ_JBHTBW010000031.1"/>
</dbReference>
<dbReference type="Gene3D" id="3.30.540.10">
    <property type="entry name" value="Fructose-1,6-Bisphosphatase, subunit A, domain 1"/>
    <property type="match status" value="1"/>
</dbReference>
<evidence type="ECO:0000313" key="4">
    <source>
        <dbReference type="EMBL" id="MFC7441646.1"/>
    </source>
</evidence>
<dbReference type="SUPFAM" id="SSF56655">
    <property type="entry name" value="Carbohydrate phosphatase"/>
    <property type="match status" value="1"/>
</dbReference>
<evidence type="ECO:0000313" key="5">
    <source>
        <dbReference type="Proteomes" id="UP001596500"/>
    </source>
</evidence>
<name>A0ABW2RKW9_9BACL</name>
<dbReference type="Pfam" id="PF00459">
    <property type="entry name" value="Inositol_P"/>
    <property type="match status" value="1"/>
</dbReference>
<keyword evidence="1" id="KW-0479">Metal-binding</keyword>
<dbReference type="InterPro" id="IPR020583">
    <property type="entry name" value="Inositol_monoP_metal-BS"/>
</dbReference>
<dbReference type="PRINTS" id="PR00377">
    <property type="entry name" value="IMPHPHTASES"/>
</dbReference>
<reference evidence="5" key="1">
    <citation type="journal article" date="2019" name="Int. J. Syst. Evol. Microbiol.">
        <title>The Global Catalogue of Microorganisms (GCM) 10K type strain sequencing project: providing services to taxonomists for standard genome sequencing and annotation.</title>
        <authorList>
            <consortium name="The Broad Institute Genomics Platform"/>
            <consortium name="The Broad Institute Genome Sequencing Center for Infectious Disease"/>
            <person name="Wu L."/>
            <person name="Ma J."/>
        </authorList>
    </citation>
    <scope>NUCLEOTIDE SEQUENCE [LARGE SCALE GENOMIC DNA]</scope>
    <source>
        <strain evidence="5">CGMCC 1.12942</strain>
    </source>
</reference>
<evidence type="ECO:0000256" key="1">
    <source>
        <dbReference type="ARBA" id="ARBA00022723"/>
    </source>
</evidence>
<dbReference type="Proteomes" id="UP001596500">
    <property type="component" value="Unassembled WGS sequence"/>
</dbReference>
<dbReference type="EMBL" id="JBHTBW010000031">
    <property type="protein sequence ID" value="MFC7441646.1"/>
    <property type="molecule type" value="Genomic_DNA"/>
</dbReference>
<evidence type="ECO:0000256" key="3">
    <source>
        <dbReference type="ARBA" id="ARBA00022842"/>
    </source>
</evidence>
<dbReference type="Gene3D" id="3.40.190.80">
    <property type="match status" value="1"/>
</dbReference>
<dbReference type="PROSITE" id="PS00629">
    <property type="entry name" value="IMP_1"/>
    <property type="match status" value="1"/>
</dbReference>
<comment type="caution">
    <text evidence="4">The sequence shown here is derived from an EMBL/GenBank/DDBJ whole genome shotgun (WGS) entry which is preliminary data.</text>
</comment>
<dbReference type="CDD" id="cd01637">
    <property type="entry name" value="IMPase_like"/>
    <property type="match status" value="1"/>
</dbReference>
<gene>
    <name evidence="4" type="ORF">ACFQNG_10920</name>
</gene>
<keyword evidence="2" id="KW-0378">Hydrolase</keyword>
<evidence type="ECO:0000256" key="2">
    <source>
        <dbReference type="ARBA" id="ARBA00022801"/>
    </source>
</evidence>
<protein>
    <submittedName>
        <fullName evidence="4">Inositol monophosphatase family protein</fullName>
    </submittedName>
</protein>
<keyword evidence="3" id="KW-0460">Magnesium</keyword>
<dbReference type="PANTHER" id="PTHR20854:SF4">
    <property type="entry name" value="INOSITOL-1-MONOPHOSPHATASE-RELATED"/>
    <property type="match status" value="1"/>
</dbReference>